<dbReference type="SUPFAM" id="SSF56300">
    <property type="entry name" value="Metallo-dependent phosphatases"/>
    <property type="match status" value="1"/>
</dbReference>
<dbReference type="AlphaFoldDB" id="A0A561UWQ6"/>
<gene>
    <name evidence="3" type="ORF">FHX80_112224</name>
</gene>
<keyword evidence="1" id="KW-0547">Nucleotide-binding</keyword>
<evidence type="ECO:0000313" key="4">
    <source>
        <dbReference type="Proteomes" id="UP000318186"/>
    </source>
</evidence>
<dbReference type="GO" id="GO:0030288">
    <property type="term" value="C:outer membrane-bounded periplasmic space"/>
    <property type="evidence" value="ECO:0007669"/>
    <property type="project" value="TreeGrafter"/>
</dbReference>
<proteinExistence type="inferred from homology"/>
<dbReference type="GO" id="GO:0016787">
    <property type="term" value="F:hydrolase activity"/>
    <property type="evidence" value="ECO:0007669"/>
    <property type="project" value="UniProtKB-KW"/>
</dbReference>
<dbReference type="PRINTS" id="PR01607">
    <property type="entry name" value="APYRASEFAMLY"/>
</dbReference>
<dbReference type="Gene3D" id="3.60.21.10">
    <property type="match status" value="1"/>
</dbReference>
<evidence type="ECO:0000256" key="1">
    <source>
        <dbReference type="RuleBase" id="RU362119"/>
    </source>
</evidence>
<keyword evidence="1" id="KW-0378">Hydrolase</keyword>
<comment type="caution">
    <text evidence="3">The sequence shown here is derived from an EMBL/GenBank/DDBJ whole genome shotgun (WGS) entry which is preliminary data.</text>
</comment>
<feature type="domain" description="Calcineurin-like phosphoesterase" evidence="2">
    <location>
        <begin position="15"/>
        <end position="198"/>
    </location>
</feature>
<organism evidence="3 4">
    <name type="scientific">Streptomyces brevispora</name>
    <dbReference type="NCBI Taxonomy" id="887462"/>
    <lineage>
        <taxon>Bacteria</taxon>
        <taxon>Bacillati</taxon>
        <taxon>Actinomycetota</taxon>
        <taxon>Actinomycetes</taxon>
        <taxon>Kitasatosporales</taxon>
        <taxon>Streptomycetaceae</taxon>
        <taxon>Streptomyces</taxon>
    </lineage>
</organism>
<dbReference type="GO" id="GO:0000166">
    <property type="term" value="F:nucleotide binding"/>
    <property type="evidence" value="ECO:0007669"/>
    <property type="project" value="UniProtKB-KW"/>
</dbReference>
<name>A0A561UWQ6_9ACTN</name>
<dbReference type="InterPro" id="IPR004843">
    <property type="entry name" value="Calcineurin-like_PHP"/>
</dbReference>
<dbReference type="PANTHER" id="PTHR11575:SF24">
    <property type="entry name" value="5'-NUCLEOTIDASE"/>
    <property type="match status" value="1"/>
</dbReference>
<comment type="similarity">
    <text evidence="1">Belongs to the 5'-nucleotidase family.</text>
</comment>
<evidence type="ECO:0000313" key="3">
    <source>
        <dbReference type="EMBL" id="TWG03787.1"/>
    </source>
</evidence>
<dbReference type="PANTHER" id="PTHR11575">
    <property type="entry name" value="5'-NUCLEOTIDASE-RELATED"/>
    <property type="match status" value="1"/>
</dbReference>
<protein>
    <submittedName>
        <fullName evidence="3">2',3'-cyclic-nucleotide 2'-phosphodiesterase (5'-nucleotidase family)</fullName>
    </submittedName>
</protein>
<reference evidence="3 4" key="1">
    <citation type="submission" date="2019-06" db="EMBL/GenBank/DDBJ databases">
        <title>Sequencing the genomes of 1000 actinobacteria strains.</title>
        <authorList>
            <person name="Klenk H.-P."/>
        </authorList>
    </citation>
    <scope>NUCLEOTIDE SEQUENCE [LARGE SCALE GENOMIC DNA]</scope>
    <source>
        <strain evidence="3 4">DSM 42059</strain>
    </source>
</reference>
<dbReference type="InterPro" id="IPR006179">
    <property type="entry name" value="5_nucleotidase/apyrase"/>
</dbReference>
<dbReference type="Pfam" id="PF00149">
    <property type="entry name" value="Metallophos"/>
    <property type="match status" value="1"/>
</dbReference>
<accession>A0A561UWQ6</accession>
<dbReference type="Proteomes" id="UP000318186">
    <property type="component" value="Unassembled WGS sequence"/>
</dbReference>
<dbReference type="InterPro" id="IPR029052">
    <property type="entry name" value="Metallo-depent_PP-like"/>
</dbReference>
<evidence type="ECO:0000259" key="2">
    <source>
        <dbReference type="Pfam" id="PF00149"/>
    </source>
</evidence>
<dbReference type="EMBL" id="VIWW01000001">
    <property type="protein sequence ID" value="TWG03787.1"/>
    <property type="molecule type" value="Genomic_DNA"/>
</dbReference>
<dbReference type="GO" id="GO:0009166">
    <property type="term" value="P:nucleotide catabolic process"/>
    <property type="evidence" value="ECO:0007669"/>
    <property type="project" value="InterPro"/>
</dbReference>
<sequence>MGTGRVGLSRQLRQIIATTDVHSAFDSAAPMLTHLHAARPDSLIVDCGDFFEGSGYYHLGEGGIEREVLTTLYDLLAPGNHGWPHYFEPRLHRMTVCANTTDDCGTPLFDRVRIRDIGGRRVAVTAVMGPQAFNAIPADQRAGHRISNPAQALHEVMQENHHRADSWMVLSHSGFEEDLKLAAACPRADVIFAGHCHSNSFGPAHVGDTLVVKGRELGAGYAAAEPVGSGWGARIECFPDAHSVPRELTSLMEKISAIGLRLRSPIGAVDERLRDAPLDRRRLLEEIAGRLHSGLGADAVILNETALRPVQLGATLTLGDLLAIEPFGNQLVHAFLPEQHVQDHGKLLDHLTELVGPLIVAPASLPPAIRTVLTTDYLADSHLGGRTHQAGVRLRQAVRHVLTTSLASSAVPQEGGQ</sequence>